<proteinExistence type="predicted"/>
<reference evidence="2 3" key="1">
    <citation type="submission" date="2013-09" db="EMBL/GenBank/DDBJ databases">
        <title>Genome sequencing of Arenimonas malthae.</title>
        <authorList>
            <person name="Chen F."/>
            <person name="Wang G."/>
        </authorList>
    </citation>
    <scope>NUCLEOTIDE SEQUENCE [LARGE SCALE GENOMIC DNA]</scope>
    <source>
        <strain evidence="2 3">CC-JY-1</strain>
    </source>
</reference>
<evidence type="ECO:0000256" key="1">
    <source>
        <dbReference type="SAM" id="MobiDB-lite"/>
    </source>
</evidence>
<sequence>MGGNGGGTAGAPSAEAMRARMAEALARSFSEFRDSLDAGQRERWDAGLRTLATARRGQLWVLVDGKPQPVPVRLGVSDGTVTEVSGVEEGQQVVTGQERPAQ</sequence>
<comment type="caution">
    <text evidence="2">The sequence shown here is derived from an EMBL/GenBank/DDBJ whole genome shotgun (WGS) entry which is preliminary data.</text>
</comment>
<dbReference type="Proteomes" id="UP000029392">
    <property type="component" value="Unassembled WGS sequence"/>
</dbReference>
<organism evidence="2 3">
    <name type="scientific">Arenimonas malthae CC-JY-1</name>
    <dbReference type="NCBI Taxonomy" id="1384054"/>
    <lineage>
        <taxon>Bacteria</taxon>
        <taxon>Pseudomonadati</taxon>
        <taxon>Pseudomonadota</taxon>
        <taxon>Gammaproteobacteria</taxon>
        <taxon>Lysobacterales</taxon>
        <taxon>Lysobacteraceae</taxon>
        <taxon>Arenimonas</taxon>
    </lineage>
</organism>
<dbReference type="STRING" id="1384054.N790_08455"/>
<protein>
    <submittedName>
        <fullName evidence="2">Uncharacterized protein</fullName>
    </submittedName>
</protein>
<dbReference type="Gene3D" id="2.40.420.20">
    <property type="match status" value="1"/>
</dbReference>
<dbReference type="AlphaFoldDB" id="A0A091B483"/>
<name>A0A091B483_9GAMM</name>
<keyword evidence="3" id="KW-1185">Reference proteome</keyword>
<evidence type="ECO:0000313" key="3">
    <source>
        <dbReference type="Proteomes" id="UP000029392"/>
    </source>
</evidence>
<evidence type="ECO:0000313" key="2">
    <source>
        <dbReference type="EMBL" id="KFN46501.1"/>
    </source>
</evidence>
<accession>A0A091B483</accession>
<feature type="region of interest" description="Disordered" evidence="1">
    <location>
        <begin position="83"/>
        <end position="102"/>
    </location>
</feature>
<dbReference type="PATRIC" id="fig|1384054.3.peg.1752"/>
<dbReference type="EMBL" id="AVCH01000168">
    <property type="protein sequence ID" value="KFN46501.1"/>
    <property type="molecule type" value="Genomic_DNA"/>
</dbReference>
<gene>
    <name evidence="2" type="ORF">N790_08455</name>
</gene>